<dbReference type="GeneID" id="70235837"/>
<keyword evidence="2" id="KW-0813">Transport</keyword>
<evidence type="ECO:0000313" key="5">
    <source>
        <dbReference type="Proteomes" id="UP000769157"/>
    </source>
</evidence>
<reference evidence="4" key="2">
    <citation type="submission" date="2021-01" db="EMBL/GenBank/DDBJ databases">
        <authorList>
            <person name="Schikora-Tamarit M.A."/>
        </authorList>
    </citation>
    <scope>NUCLEOTIDE SEQUENCE</scope>
    <source>
        <strain evidence="4">CBS6075</strain>
    </source>
</reference>
<sequence length="175" mass="18933">MASYESKQLYGGAIAVDLPKSVIDASDFRQIPDTQEVFLAGEGSSLGQDDAVIFDLLEAVSVPDSEAANYHLQELAKLNGDQQAKVLESEQIALPNFPGDPVYLLVGSQEAKKWGRDSTDLHVVLALVRLRKVQTDLLVTLNLPGAAGFERTPAAKSVVRRALESLKIVNWGLFG</sequence>
<dbReference type="OrthoDB" id="10255285at2759"/>
<evidence type="ECO:0000313" key="4">
    <source>
        <dbReference type="EMBL" id="KAH3665684.1"/>
    </source>
</evidence>
<name>A0A9P8P6R4_9ASCO</name>
<dbReference type="InterPro" id="IPR007681">
    <property type="entry name" value="Mog1"/>
</dbReference>
<gene>
    <name evidence="4" type="ORF">OGAPHI_003872</name>
</gene>
<evidence type="ECO:0008006" key="6">
    <source>
        <dbReference type="Google" id="ProtNLM"/>
    </source>
</evidence>
<keyword evidence="5" id="KW-1185">Reference proteome</keyword>
<dbReference type="Gene3D" id="3.40.1000.10">
    <property type="entry name" value="Mog1/PsbP, alpha/beta/alpha sandwich"/>
    <property type="match status" value="1"/>
</dbReference>
<dbReference type="PANTHER" id="PTHR15837:SF0">
    <property type="entry name" value="RAN GUANINE NUCLEOTIDE RELEASE FACTOR"/>
    <property type="match status" value="1"/>
</dbReference>
<keyword evidence="3" id="KW-0653">Protein transport</keyword>
<comment type="similarity">
    <text evidence="1">Belongs to the MOG1 family.</text>
</comment>
<dbReference type="AlphaFoldDB" id="A0A9P8P6R4"/>
<dbReference type="Pfam" id="PF04603">
    <property type="entry name" value="Mog1"/>
    <property type="match status" value="1"/>
</dbReference>
<dbReference type="GO" id="GO:0005085">
    <property type="term" value="F:guanyl-nucleotide exchange factor activity"/>
    <property type="evidence" value="ECO:0007669"/>
    <property type="project" value="TreeGrafter"/>
</dbReference>
<accession>A0A9P8P6R4</accession>
<reference evidence="4" key="1">
    <citation type="journal article" date="2021" name="Open Biol.">
        <title>Shared evolutionary footprints suggest mitochondrial oxidative damage underlies multiple complex I losses in fungi.</title>
        <authorList>
            <person name="Schikora-Tamarit M.A."/>
            <person name="Marcet-Houben M."/>
            <person name="Nosek J."/>
            <person name="Gabaldon T."/>
        </authorList>
    </citation>
    <scope>NUCLEOTIDE SEQUENCE</scope>
    <source>
        <strain evidence="4">CBS6075</strain>
    </source>
</reference>
<dbReference type="InterPro" id="IPR016123">
    <property type="entry name" value="Mog1/PsbP_a/b/a-sand"/>
</dbReference>
<dbReference type="GO" id="GO:0005634">
    <property type="term" value="C:nucleus"/>
    <property type="evidence" value="ECO:0007669"/>
    <property type="project" value="TreeGrafter"/>
</dbReference>
<dbReference type="RefSeq" id="XP_046060888.1">
    <property type="nucleotide sequence ID" value="XM_046204889.1"/>
</dbReference>
<organism evidence="4 5">
    <name type="scientific">Ogataea philodendri</name>
    <dbReference type="NCBI Taxonomy" id="1378263"/>
    <lineage>
        <taxon>Eukaryota</taxon>
        <taxon>Fungi</taxon>
        <taxon>Dikarya</taxon>
        <taxon>Ascomycota</taxon>
        <taxon>Saccharomycotina</taxon>
        <taxon>Pichiomycetes</taxon>
        <taxon>Pichiales</taxon>
        <taxon>Pichiaceae</taxon>
        <taxon>Ogataea</taxon>
    </lineage>
</organism>
<protein>
    <recommendedName>
        <fullName evidence="6">Mog1p/PsbP-like protein</fullName>
    </recommendedName>
</protein>
<dbReference type="PANTHER" id="PTHR15837">
    <property type="entry name" value="RAN GUANINE NUCLEOTIDE RELEASE FACTOR"/>
    <property type="match status" value="1"/>
</dbReference>
<dbReference type="EMBL" id="JAEUBE010000295">
    <property type="protein sequence ID" value="KAH3665684.1"/>
    <property type="molecule type" value="Genomic_DNA"/>
</dbReference>
<dbReference type="Proteomes" id="UP000769157">
    <property type="component" value="Unassembled WGS sequence"/>
</dbReference>
<dbReference type="GO" id="GO:0006606">
    <property type="term" value="P:protein import into nucleus"/>
    <property type="evidence" value="ECO:0007669"/>
    <property type="project" value="TreeGrafter"/>
</dbReference>
<proteinExistence type="inferred from homology"/>
<dbReference type="SUPFAM" id="SSF55724">
    <property type="entry name" value="Mog1p/PsbP-like"/>
    <property type="match status" value="1"/>
</dbReference>
<evidence type="ECO:0000256" key="2">
    <source>
        <dbReference type="ARBA" id="ARBA00022448"/>
    </source>
</evidence>
<dbReference type="GO" id="GO:0031267">
    <property type="term" value="F:small GTPase binding"/>
    <property type="evidence" value="ECO:0007669"/>
    <property type="project" value="TreeGrafter"/>
</dbReference>
<evidence type="ECO:0000256" key="1">
    <source>
        <dbReference type="ARBA" id="ARBA00010307"/>
    </source>
</evidence>
<comment type="caution">
    <text evidence="4">The sequence shown here is derived from an EMBL/GenBank/DDBJ whole genome shotgun (WGS) entry which is preliminary data.</text>
</comment>
<evidence type="ECO:0000256" key="3">
    <source>
        <dbReference type="ARBA" id="ARBA00022927"/>
    </source>
</evidence>